<dbReference type="RefSeq" id="WP_193743112.1">
    <property type="nucleotide sequence ID" value="NZ_CP138967.1"/>
</dbReference>
<proteinExistence type="predicted"/>
<evidence type="ECO:0000313" key="2">
    <source>
        <dbReference type="EMBL" id="KGG20769.1"/>
    </source>
</evidence>
<dbReference type="AlphaFoldDB" id="A0A0A2C801"/>
<evidence type="ECO:0000313" key="3">
    <source>
        <dbReference type="Proteomes" id="UP000030392"/>
    </source>
</evidence>
<organism evidence="2 3">
    <name type="scientific">Prochlorococcus marinus str. PAC1</name>
    <dbReference type="NCBI Taxonomy" id="59924"/>
    <lineage>
        <taxon>Bacteria</taxon>
        <taxon>Bacillati</taxon>
        <taxon>Cyanobacteriota</taxon>
        <taxon>Cyanophyceae</taxon>
        <taxon>Synechococcales</taxon>
        <taxon>Prochlorococcaceae</taxon>
        <taxon>Prochlorococcus</taxon>
    </lineage>
</organism>
<dbReference type="Proteomes" id="UP000030392">
    <property type="component" value="Unassembled WGS sequence"/>
</dbReference>
<keyword evidence="1" id="KW-1133">Transmembrane helix</keyword>
<sequence>MSGEELQLIGRSLSLHPPVMIITLGLFMYIRGKAIASSNPTKKVTPFFPFRNV</sequence>
<name>A0A0A2C801_PROMR</name>
<protein>
    <submittedName>
        <fullName evidence="2">Uncharacterized protein</fullName>
    </submittedName>
</protein>
<gene>
    <name evidence="2" type="ORF">EV03_0705</name>
</gene>
<evidence type="ECO:0000256" key="1">
    <source>
        <dbReference type="SAM" id="Phobius"/>
    </source>
</evidence>
<accession>A0A0A2C801</accession>
<keyword evidence="1" id="KW-0812">Transmembrane</keyword>
<comment type="caution">
    <text evidence="2">The sequence shown here is derived from an EMBL/GenBank/DDBJ whole genome shotgun (WGS) entry which is preliminary data.</text>
</comment>
<keyword evidence="1" id="KW-0472">Membrane</keyword>
<dbReference type="EMBL" id="JNAX01000010">
    <property type="protein sequence ID" value="KGG20769.1"/>
    <property type="molecule type" value="Genomic_DNA"/>
</dbReference>
<reference evidence="3" key="1">
    <citation type="journal article" date="2014" name="Sci. Data">
        <title>Genomes of diverse isolates of the marine cyanobacterium Prochlorococcus.</title>
        <authorList>
            <person name="Biller S."/>
            <person name="Berube P."/>
            <person name="Thompson J."/>
            <person name="Kelly L."/>
            <person name="Roggensack S."/>
            <person name="Awad L."/>
            <person name="Roache-Johnson K."/>
            <person name="Ding H."/>
            <person name="Giovannoni S.J."/>
            <person name="Moore L.R."/>
            <person name="Chisholm S.W."/>
        </authorList>
    </citation>
    <scope>NUCLEOTIDE SEQUENCE [LARGE SCALE GENOMIC DNA]</scope>
    <source>
        <strain evidence="3">PAC1</strain>
    </source>
</reference>
<feature type="transmembrane region" description="Helical" evidence="1">
    <location>
        <begin position="12"/>
        <end position="30"/>
    </location>
</feature>